<name>A0A4V2ESH5_9PSEU</name>
<keyword evidence="1" id="KW-0472">Membrane</keyword>
<organism evidence="2 3">
    <name type="scientific">Herbihabitans rhizosphaerae</name>
    <dbReference type="NCBI Taxonomy" id="1872711"/>
    <lineage>
        <taxon>Bacteria</taxon>
        <taxon>Bacillati</taxon>
        <taxon>Actinomycetota</taxon>
        <taxon>Actinomycetes</taxon>
        <taxon>Pseudonocardiales</taxon>
        <taxon>Pseudonocardiaceae</taxon>
        <taxon>Herbihabitans</taxon>
    </lineage>
</organism>
<accession>A0A4V2ESH5</accession>
<reference evidence="2 3" key="1">
    <citation type="submission" date="2019-02" db="EMBL/GenBank/DDBJ databases">
        <title>Genomic Encyclopedia of Type Strains, Phase IV (KMG-IV): sequencing the most valuable type-strain genomes for metagenomic binning, comparative biology and taxonomic classification.</title>
        <authorList>
            <person name="Goeker M."/>
        </authorList>
    </citation>
    <scope>NUCLEOTIDE SEQUENCE [LARGE SCALE GENOMIC DNA]</scope>
    <source>
        <strain evidence="2 3">DSM 101727</strain>
    </source>
</reference>
<comment type="caution">
    <text evidence="2">The sequence shown here is derived from an EMBL/GenBank/DDBJ whole genome shotgun (WGS) entry which is preliminary data.</text>
</comment>
<proteinExistence type="predicted"/>
<dbReference type="Proteomes" id="UP000294257">
    <property type="component" value="Unassembled WGS sequence"/>
</dbReference>
<feature type="transmembrane region" description="Helical" evidence="1">
    <location>
        <begin position="6"/>
        <end position="26"/>
    </location>
</feature>
<dbReference type="AlphaFoldDB" id="A0A4V2ESH5"/>
<sequence length="154" mass="16649">MNGLNRWTPCVIVGLGVVHVIYAFTVQRPNEGVYLMAIGALLTITQPKIDSGGWVTFVLVWSRSPPPGVVTPGRRRSAATLLPRWRTLPSRNKDQHRASSSSIRSISRHPATCGTCVVATVCTSNRLCGVSASACSIIRSCNASGIERSRVCRM</sequence>
<dbReference type="EMBL" id="SGWQ01000005">
    <property type="protein sequence ID" value="RZS37593.1"/>
    <property type="molecule type" value="Genomic_DNA"/>
</dbReference>
<keyword evidence="1" id="KW-1133">Transmembrane helix</keyword>
<gene>
    <name evidence="2" type="ORF">EV193_105151</name>
</gene>
<protein>
    <submittedName>
        <fullName evidence="2">Uncharacterized protein</fullName>
    </submittedName>
</protein>
<keyword evidence="1" id="KW-0812">Transmembrane</keyword>
<evidence type="ECO:0000256" key="1">
    <source>
        <dbReference type="SAM" id="Phobius"/>
    </source>
</evidence>
<evidence type="ECO:0000313" key="2">
    <source>
        <dbReference type="EMBL" id="RZS37593.1"/>
    </source>
</evidence>
<keyword evidence="3" id="KW-1185">Reference proteome</keyword>
<evidence type="ECO:0000313" key="3">
    <source>
        <dbReference type="Proteomes" id="UP000294257"/>
    </source>
</evidence>